<evidence type="ECO:0000313" key="3">
    <source>
        <dbReference type="Proteomes" id="UP000770015"/>
    </source>
</evidence>
<keyword evidence="3" id="KW-1185">Reference proteome</keyword>
<name>A0A9P9A5H2_9PEZI</name>
<protein>
    <submittedName>
        <fullName evidence="2">Uncharacterized protein</fullName>
    </submittedName>
</protein>
<feature type="transmembrane region" description="Helical" evidence="1">
    <location>
        <begin position="206"/>
        <end position="224"/>
    </location>
</feature>
<reference evidence="2" key="1">
    <citation type="journal article" date="2021" name="Nat. Commun.">
        <title>Genetic determinants of endophytism in the Arabidopsis root mycobiome.</title>
        <authorList>
            <person name="Mesny F."/>
            <person name="Miyauchi S."/>
            <person name="Thiergart T."/>
            <person name="Pickel B."/>
            <person name="Atanasova L."/>
            <person name="Karlsson M."/>
            <person name="Huettel B."/>
            <person name="Barry K.W."/>
            <person name="Haridas S."/>
            <person name="Chen C."/>
            <person name="Bauer D."/>
            <person name="Andreopoulos W."/>
            <person name="Pangilinan J."/>
            <person name="LaButti K."/>
            <person name="Riley R."/>
            <person name="Lipzen A."/>
            <person name="Clum A."/>
            <person name="Drula E."/>
            <person name="Henrissat B."/>
            <person name="Kohler A."/>
            <person name="Grigoriev I.V."/>
            <person name="Martin F.M."/>
            <person name="Hacquard S."/>
        </authorList>
    </citation>
    <scope>NUCLEOTIDE SEQUENCE</scope>
    <source>
        <strain evidence="2">MPI-SDFR-AT-0117</strain>
    </source>
</reference>
<dbReference type="EMBL" id="JAGSXJ010000036">
    <property type="protein sequence ID" value="KAH6666546.1"/>
    <property type="molecule type" value="Genomic_DNA"/>
</dbReference>
<accession>A0A9P9A5H2</accession>
<feature type="transmembrane region" description="Helical" evidence="1">
    <location>
        <begin position="287"/>
        <end position="306"/>
    </location>
</feature>
<dbReference type="AlphaFoldDB" id="A0A9P9A5H2"/>
<keyword evidence="1" id="KW-1133">Transmembrane helix</keyword>
<organism evidence="2 3">
    <name type="scientific">Plectosphaerella plurivora</name>
    <dbReference type="NCBI Taxonomy" id="936078"/>
    <lineage>
        <taxon>Eukaryota</taxon>
        <taxon>Fungi</taxon>
        <taxon>Dikarya</taxon>
        <taxon>Ascomycota</taxon>
        <taxon>Pezizomycotina</taxon>
        <taxon>Sordariomycetes</taxon>
        <taxon>Hypocreomycetidae</taxon>
        <taxon>Glomerellales</taxon>
        <taxon>Plectosphaerellaceae</taxon>
        <taxon>Plectosphaerella</taxon>
    </lineage>
</organism>
<feature type="transmembrane region" description="Helical" evidence="1">
    <location>
        <begin position="330"/>
        <end position="354"/>
    </location>
</feature>
<feature type="transmembrane region" description="Helical" evidence="1">
    <location>
        <begin position="255"/>
        <end position="275"/>
    </location>
</feature>
<dbReference type="OrthoDB" id="4582561at2759"/>
<gene>
    <name evidence="2" type="ORF">F5X68DRAFT_249884</name>
</gene>
<feature type="transmembrane region" description="Helical" evidence="1">
    <location>
        <begin position="366"/>
        <end position="388"/>
    </location>
</feature>
<feature type="transmembrane region" description="Helical" evidence="1">
    <location>
        <begin position="127"/>
        <end position="152"/>
    </location>
</feature>
<feature type="transmembrane region" description="Helical" evidence="1">
    <location>
        <begin position="408"/>
        <end position="430"/>
    </location>
</feature>
<proteinExistence type="predicted"/>
<comment type="caution">
    <text evidence="2">The sequence shown here is derived from an EMBL/GenBank/DDBJ whole genome shotgun (WGS) entry which is preliminary data.</text>
</comment>
<dbReference type="Proteomes" id="UP000770015">
    <property type="component" value="Unassembled WGS sequence"/>
</dbReference>
<evidence type="ECO:0000256" key="1">
    <source>
        <dbReference type="SAM" id="Phobius"/>
    </source>
</evidence>
<keyword evidence="1" id="KW-0472">Membrane</keyword>
<evidence type="ECO:0000313" key="2">
    <source>
        <dbReference type="EMBL" id="KAH6666546.1"/>
    </source>
</evidence>
<sequence>MANTGGNRVWVAPADKLLDFSQDCDVWGAWLGAIMTPDTWSDDKSHPKLGANLQKNAIDWWINKQQPDFLAADCDFKHEDRYTGSSMPCQNYWYAQVELNALVVKGPSQRCQEQMCAAVARTINPDIIGVGVLVSYLAEAILLTTFVGFYLLDLFTKRRRWHRRENTTMFASASDIDTAPSRPPVDRLDRLIDICRHCVKPFFDTAAFFCISILIAALHTVSVLQKERGDLLPSPARFLELPNPHIRTVAGFYDIALALLAAIFSAFPMCVLGLLSDQGKRRMRMRVATIALAWVLGIPLVALSLVTESHSSSDGWTNEAEVCNSRGGSVYYGCLTILVYIAVVWPLLWLYWLLYYRKGKSGHLSWFLNGSVVVGLVFMWAVLILSLVMRTKIKGEAGKADKSNEFGFGQVLAIFAWAPMIIALGYMWVFGAQTAYNGEMTVDYDAKPAAVSEVLPTDNYQGPEGHEYTAVHEVNR</sequence>
<keyword evidence="1" id="KW-0812">Transmembrane</keyword>